<evidence type="ECO:0000259" key="8">
    <source>
        <dbReference type="Pfam" id="PF01467"/>
    </source>
</evidence>
<dbReference type="eggNOG" id="COG0615">
    <property type="taxonomic scope" value="Bacteria"/>
</dbReference>
<keyword evidence="2" id="KW-0808">Transferase</keyword>
<dbReference type="GO" id="GO:0005524">
    <property type="term" value="F:ATP binding"/>
    <property type="evidence" value="ECO:0007669"/>
    <property type="project" value="UniProtKB-KW"/>
</dbReference>
<keyword evidence="5" id="KW-0067">ATP-binding</keyword>
<proteinExistence type="predicted"/>
<keyword evidence="3" id="KW-0548">Nucleotidyltransferase</keyword>
<dbReference type="STRING" id="868864.Dester_0120"/>
<dbReference type="EMBL" id="CP002543">
    <property type="protein sequence ID" value="ADY72778.1"/>
    <property type="molecule type" value="Genomic_DNA"/>
</dbReference>
<dbReference type="GO" id="GO:0005975">
    <property type="term" value="P:carbohydrate metabolic process"/>
    <property type="evidence" value="ECO:0007669"/>
    <property type="project" value="InterPro"/>
</dbReference>
<dbReference type="AlphaFoldDB" id="F0S0X4"/>
<dbReference type="NCBIfam" id="TIGR02199">
    <property type="entry name" value="rfaE_dom_II"/>
    <property type="match status" value="1"/>
</dbReference>
<evidence type="ECO:0000256" key="4">
    <source>
        <dbReference type="ARBA" id="ARBA00022741"/>
    </source>
</evidence>
<protein>
    <recommendedName>
        <fullName evidence="1">D-glycero-beta-D-manno-heptose 1-phosphate adenylyltransferase</fullName>
        <ecNumber evidence="1">2.7.7.70</ecNumber>
    </recommendedName>
</protein>
<keyword evidence="10" id="KW-1185">Reference proteome</keyword>
<dbReference type="PANTHER" id="PTHR43793">
    <property type="entry name" value="FAD SYNTHASE"/>
    <property type="match status" value="1"/>
</dbReference>
<dbReference type="RefSeq" id="WP_013637738.1">
    <property type="nucleotide sequence ID" value="NC_015185.1"/>
</dbReference>
<reference evidence="10" key="2">
    <citation type="submission" date="2011-02" db="EMBL/GenBank/DDBJ databases">
        <title>The complete genome of Desulfurobacterium thermolithotrophum DSM 11699.</title>
        <authorList>
            <consortium name="US DOE Joint Genome Institute (JGI-PGF)"/>
            <person name="Lucas S."/>
            <person name="Copeland A."/>
            <person name="Lapidus A."/>
            <person name="Bruce D."/>
            <person name="Goodwin L."/>
            <person name="Pitluck S."/>
            <person name="Kyrpides N."/>
            <person name="Mavromatis K."/>
            <person name="Pagani I."/>
            <person name="Ivanova N."/>
            <person name="Mikhailova N."/>
            <person name="Daligault H."/>
            <person name="Detter J.C."/>
            <person name="Tapia R."/>
            <person name="Han C."/>
            <person name="Land M."/>
            <person name="Hauser L."/>
            <person name="Markowitz V."/>
            <person name="Cheng J.-F."/>
            <person name="Hugenholtz P."/>
            <person name="Woyke T."/>
            <person name="Wu D."/>
            <person name="Spring S."/>
            <person name="Brambilla E."/>
            <person name="Klenk H.-P."/>
            <person name="Eisen J.A."/>
        </authorList>
    </citation>
    <scope>NUCLEOTIDE SEQUENCE [LARGE SCALE GENOMIC DNA]</scope>
    <source>
        <strain evidence="10">DSM 11699 / BSA</strain>
    </source>
</reference>
<dbReference type="Gene3D" id="3.40.50.620">
    <property type="entry name" value="HUPs"/>
    <property type="match status" value="1"/>
</dbReference>
<evidence type="ECO:0000256" key="7">
    <source>
        <dbReference type="ARBA" id="ARBA00047428"/>
    </source>
</evidence>
<dbReference type="EC" id="2.7.7.70" evidence="1"/>
<dbReference type="InterPro" id="IPR050385">
    <property type="entry name" value="Archaeal_FAD_synthase"/>
</dbReference>
<dbReference type="InterPro" id="IPR014729">
    <property type="entry name" value="Rossmann-like_a/b/a_fold"/>
</dbReference>
<evidence type="ECO:0000313" key="9">
    <source>
        <dbReference type="EMBL" id="ADY72778.1"/>
    </source>
</evidence>
<evidence type="ECO:0000256" key="6">
    <source>
        <dbReference type="ARBA" id="ARBA00023277"/>
    </source>
</evidence>
<dbReference type="InParanoid" id="F0S0X4"/>
<evidence type="ECO:0000256" key="2">
    <source>
        <dbReference type="ARBA" id="ARBA00022679"/>
    </source>
</evidence>
<accession>F0S0X4</accession>
<evidence type="ECO:0000256" key="3">
    <source>
        <dbReference type="ARBA" id="ARBA00022695"/>
    </source>
</evidence>
<reference evidence="9 10" key="1">
    <citation type="journal article" date="2011" name="Stand. Genomic Sci.">
        <title>Complete genome sequence of the thermophilic sulfur-reducer Desulfurobacterium thermolithotrophum type strain (BSA(T)) from a deep-sea hydrothermal vent.</title>
        <authorList>
            <person name="Goker M."/>
            <person name="Daligault H."/>
            <person name="Mwirichia R."/>
            <person name="Lapidus A."/>
            <person name="Lucas S."/>
            <person name="Deshpande S."/>
            <person name="Pagani I."/>
            <person name="Tapia R."/>
            <person name="Cheng J.F."/>
            <person name="Goodwin L."/>
            <person name="Pitluck S."/>
            <person name="Liolios K."/>
            <person name="Ivanova N."/>
            <person name="Mavromatis K."/>
            <person name="Mikhailova N."/>
            <person name="Pati A."/>
            <person name="Chen A."/>
            <person name="Palaniappan K."/>
            <person name="Han C."/>
            <person name="Land M."/>
            <person name="Hauser L."/>
            <person name="Pan C."/>
            <person name="Brambilla E.M."/>
            <person name="Rohde M."/>
            <person name="Spring S."/>
            <person name="Sikorski J."/>
            <person name="Wirth R."/>
            <person name="Detter J.C."/>
            <person name="Woyke T."/>
            <person name="Bristow J."/>
            <person name="Eisen J.A."/>
            <person name="Markowitz V."/>
            <person name="Hugenholtz P."/>
            <person name="Kyrpides N.C."/>
            <person name="Klenk H.P."/>
        </authorList>
    </citation>
    <scope>NUCLEOTIDE SEQUENCE [LARGE SCALE GENOMIC DNA]</scope>
    <source>
        <strain evidence="10">DSM 11699 / BSA</strain>
    </source>
</reference>
<dbReference type="GO" id="GO:0016773">
    <property type="term" value="F:phosphotransferase activity, alcohol group as acceptor"/>
    <property type="evidence" value="ECO:0007669"/>
    <property type="project" value="InterPro"/>
</dbReference>
<evidence type="ECO:0000256" key="5">
    <source>
        <dbReference type="ARBA" id="ARBA00022840"/>
    </source>
</evidence>
<comment type="catalytic activity">
    <reaction evidence="7">
        <text>D-glycero-beta-D-manno-heptose 1-phosphate + ATP + H(+) = ADP-D-glycero-beta-D-manno-heptose + diphosphate</text>
        <dbReference type="Rhea" id="RHEA:27465"/>
        <dbReference type="ChEBI" id="CHEBI:15378"/>
        <dbReference type="ChEBI" id="CHEBI:30616"/>
        <dbReference type="ChEBI" id="CHEBI:33019"/>
        <dbReference type="ChEBI" id="CHEBI:59967"/>
        <dbReference type="ChEBI" id="CHEBI:61593"/>
        <dbReference type="EC" id="2.7.7.70"/>
    </reaction>
</comment>
<gene>
    <name evidence="9" type="ordered locus">Dester_0120</name>
</gene>
<evidence type="ECO:0000256" key="1">
    <source>
        <dbReference type="ARBA" id="ARBA00012519"/>
    </source>
</evidence>
<dbReference type="InterPro" id="IPR004821">
    <property type="entry name" value="Cyt_trans-like"/>
</dbReference>
<keyword evidence="4" id="KW-0547">Nucleotide-binding</keyword>
<dbReference type="Proteomes" id="UP000007102">
    <property type="component" value="Chromosome"/>
</dbReference>
<evidence type="ECO:0000313" key="10">
    <source>
        <dbReference type="Proteomes" id="UP000007102"/>
    </source>
</evidence>
<organism evidence="9 10">
    <name type="scientific">Desulfurobacterium thermolithotrophum (strain DSM 11699 / BSA)</name>
    <dbReference type="NCBI Taxonomy" id="868864"/>
    <lineage>
        <taxon>Bacteria</taxon>
        <taxon>Pseudomonadati</taxon>
        <taxon>Aquificota</taxon>
        <taxon>Aquificia</taxon>
        <taxon>Desulfurobacteriales</taxon>
        <taxon>Desulfurobacteriaceae</taxon>
        <taxon>Desulfurobacterium</taxon>
    </lineage>
</organism>
<feature type="domain" description="Cytidyltransferase-like" evidence="8">
    <location>
        <begin position="27"/>
        <end position="149"/>
    </location>
</feature>
<dbReference type="HOGENOM" id="CLU_034585_2_0_0"/>
<sequence>MNRILKDLENLKTIVSNLKREKKKIVFTNGCFDILHAGHVDYLEKAKSLGDVLIVGMNSDSSIKRIKGEKRPIVSQDYRAKVLIALKAVDYVFIFEDDTPYKVIEIIKPHVLVKGTDWPIEKIVGKEFAERVERIPFEYDISTSKIIERVVKLYCSNKS</sequence>
<dbReference type="PANTHER" id="PTHR43793:SF2">
    <property type="entry name" value="BIFUNCTIONAL PROTEIN HLDE"/>
    <property type="match status" value="1"/>
</dbReference>
<name>F0S0X4_DESTD</name>
<dbReference type="KEGG" id="dte:Dester_0120"/>
<dbReference type="SUPFAM" id="SSF52374">
    <property type="entry name" value="Nucleotidylyl transferase"/>
    <property type="match status" value="1"/>
</dbReference>
<dbReference type="InterPro" id="IPR011914">
    <property type="entry name" value="RfaE_dom_II"/>
</dbReference>
<keyword evidence="6" id="KW-0119">Carbohydrate metabolism</keyword>
<dbReference type="Pfam" id="PF01467">
    <property type="entry name" value="CTP_transf_like"/>
    <property type="match status" value="1"/>
</dbReference>
<dbReference type="NCBIfam" id="TIGR00125">
    <property type="entry name" value="cyt_tran_rel"/>
    <property type="match status" value="1"/>
</dbReference>
<dbReference type="GO" id="GO:0016779">
    <property type="term" value="F:nucleotidyltransferase activity"/>
    <property type="evidence" value="ECO:0007669"/>
    <property type="project" value="UniProtKB-KW"/>
</dbReference>